<dbReference type="Gene3D" id="3.20.20.140">
    <property type="entry name" value="Metal-dependent hydrolases"/>
    <property type="match status" value="1"/>
</dbReference>
<evidence type="ECO:0000256" key="4">
    <source>
        <dbReference type="ARBA" id="ARBA00022801"/>
    </source>
</evidence>
<dbReference type="SUPFAM" id="SSF51556">
    <property type="entry name" value="Metallo-dependent hydrolases"/>
    <property type="match status" value="1"/>
</dbReference>
<feature type="domain" description="Amidohydrolase-related" evidence="9">
    <location>
        <begin position="64"/>
        <end position="344"/>
    </location>
</feature>
<dbReference type="EMBL" id="FWXY01000004">
    <property type="protein sequence ID" value="SMC55587.1"/>
    <property type="molecule type" value="Genomic_DNA"/>
</dbReference>
<dbReference type="Pfam" id="PF13382">
    <property type="entry name" value="Adenine_deam_C"/>
    <property type="match status" value="1"/>
</dbReference>
<evidence type="ECO:0000256" key="1">
    <source>
        <dbReference type="ARBA" id="ARBA00001936"/>
    </source>
</evidence>
<comment type="catalytic activity">
    <reaction evidence="6 8">
        <text>adenine + H2O + H(+) = hypoxanthine + NH4(+)</text>
        <dbReference type="Rhea" id="RHEA:23688"/>
        <dbReference type="ChEBI" id="CHEBI:15377"/>
        <dbReference type="ChEBI" id="CHEBI:15378"/>
        <dbReference type="ChEBI" id="CHEBI:16708"/>
        <dbReference type="ChEBI" id="CHEBI:17368"/>
        <dbReference type="ChEBI" id="CHEBI:28938"/>
        <dbReference type="EC" id="3.5.4.2"/>
    </reaction>
</comment>
<accession>A0A1W2A4I5</accession>
<evidence type="ECO:0000256" key="2">
    <source>
        <dbReference type="ARBA" id="ARBA00006773"/>
    </source>
</evidence>
<evidence type="ECO:0000256" key="6">
    <source>
        <dbReference type="ARBA" id="ARBA00047720"/>
    </source>
</evidence>
<dbReference type="PANTHER" id="PTHR11113:SF2">
    <property type="entry name" value="ADENINE DEAMINASE"/>
    <property type="match status" value="1"/>
</dbReference>
<proteinExistence type="inferred from homology"/>
<dbReference type="GO" id="GO:0006146">
    <property type="term" value="P:adenine catabolic process"/>
    <property type="evidence" value="ECO:0007669"/>
    <property type="project" value="InterPro"/>
</dbReference>
<evidence type="ECO:0000313" key="11">
    <source>
        <dbReference type="EMBL" id="SMC55587.1"/>
    </source>
</evidence>
<dbReference type="InterPro" id="IPR011059">
    <property type="entry name" value="Metal-dep_hydrolase_composite"/>
</dbReference>
<dbReference type="Proteomes" id="UP000192418">
    <property type="component" value="Unassembled WGS sequence"/>
</dbReference>
<name>A0A1W2A4I5_9BACT</name>
<dbReference type="SUPFAM" id="SSF51338">
    <property type="entry name" value="Composite domain of metallo-dependent hydrolases"/>
    <property type="match status" value="1"/>
</dbReference>
<feature type="domain" description="Adenine deaminase C-terminal" evidence="10">
    <location>
        <begin position="395"/>
        <end position="563"/>
    </location>
</feature>
<keyword evidence="12" id="KW-1185">Reference proteome</keyword>
<dbReference type="STRING" id="1121400.SAMN02746065_104110"/>
<dbReference type="GO" id="GO:0000034">
    <property type="term" value="F:adenine deaminase activity"/>
    <property type="evidence" value="ECO:0007669"/>
    <property type="project" value="UniProtKB-UniRule"/>
</dbReference>
<dbReference type="NCBIfam" id="TIGR01178">
    <property type="entry name" value="ade"/>
    <property type="match status" value="1"/>
</dbReference>
<comment type="similarity">
    <text evidence="2 8">Belongs to the metallo-dependent hydrolases superfamily. Adenine deaminase family.</text>
</comment>
<dbReference type="PANTHER" id="PTHR11113">
    <property type="entry name" value="N-ACETYLGLUCOSAMINE-6-PHOSPHATE DEACETYLASE"/>
    <property type="match status" value="1"/>
</dbReference>
<dbReference type="InterPro" id="IPR032466">
    <property type="entry name" value="Metal_Hydrolase"/>
</dbReference>
<dbReference type="OrthoDB" id="9775607at2"/>
<dbReference type="Gene3D" id="2.30.40.10">
    <property type="entry name" value="Urease, subunit C, domain 1"/>
    <property type="match status" value="1"/>
</dbReference>
<dbReference type="InterPro" id="IPR006679">
    <property type="entry name" value="Adenine_deam"/>
</dbReference>
<dbReference type="EC" id="3.5.4.2" evidence="3 8"/>
<evidence type="ECO:0000256" key="5">
    <source>
        <dbReference type="ARBA" id="ARBA00023211"/>
    </source>
</evidence>
<dbReference type="Pfam" id="PF01979">
    <property type="entry name" value="Amidohydro_1"/>
    <property type="match status" value="1"/>
</dbReference>
<evidence type="ECO:0000259" key="9">
    <source>
        <dbReference type="Pfam" id="PF01979"/>
    </source>
</evidence>
<gene>
    <name evidence="8" type="primary">ade</name>
    <name evidence="11" type="ORF">SAMN02746065_104110</name>
</gene>
<evidence type="ECO:0000313" key="12">
    <source>
        <dbReference type="Proteomes" id="UP000192418"/>
    </source>
</evidence>
<evidence type="ECO:0000256" key="7">
    <source>
        <dbReference type="ARBA" id="ARBA00069718"/>
    </source>
</evidence>
<reference evidence="11 12" key="1">
    <citation type="submission" date="2017-04" db="EMBL/GenBank/DDBJ databases">
        <authorList>
            <person name="Afonso C.L."/>
            <person name="Miller P.J."/>
            <person name="Scott M.A."/>
            <person name="Spackman E."/>
            <person name="Goraichik I."/>
            <person name="Dimitrov K.M."/>
            <person name="Suarez D.L."/>
            <person name="Swayne D.E."/>
        </authorList>
    </citation>
    <scope>NUCLEOTIDE SEQUENCE [LARGE SCALE GENOMIC DNA]</scope>
    <source>
        <strain evidence="11 12">DSM 3385</strain>
    </source>
</reference>
<dbReference type="HAMAP" id="MF_01518">
    <property type="entry name" value="Adenine_deamin"/>
    <property type="match status" value="1"/>
</dbReference>
<organism evidence="11 12">
    <name type="scientific">Desulfocicer vacuolatum DSM 3385</name>
    <dbReference type="NCBI Taxonomy" id="1121400"/>
    <lineage>
        <taxon>Bacteria</taxon>
        <taxon>Pseudomonadati</taxon>
        <taxon>Thermodesulfobacteriota</taxon>
        <taxon>Desulfobacteria</taxon>
        <taxon>Desulfobacterales</taxon>
        <taxon>Desulfobacteraceae</taxon>
        <taxon>Desulfocicer</taxon>
    </lineage>
</organism>
<evidence type="ECO:0000256" key="8">
    <source>
        <dbReference type="HAMAP-Rule" id="MF_01518"/>
    </source>
</evidence>
<dbReference type="FunFam" id="3.20.20.140:FF:000016">
    <property type="entry name" value="Adenine deaminase"/>
    <property type="match status" value="1"/>
</dbReference>
<dbReference type="InterPro" id="IPR006680">
    <property type="entry name" value="Amidohydro-rel"/>
</dbReference>
<dbReference type="AlphaFoldDB" id="A0A1W2A4I5"/>
<protein>
    <recommendedName>
        <fullName evidence="7 8">Adenine deaminase</fullName>
        <shortName evidence="8">Adenase</shortName>
        <shortName evidence="8">Adenine aminase</shortName>
        <ecNumber evidence="3 8">3.5.4.2</ecNumber>
    </recommendedName>
</protein>
<sequence>MGIEKKIEAAAGRQKADILFINGNIINVFTGEILQESVAVKDGYICGFGDYENREVVDLKGDYMAPGFMDSHVHIESSMVTPEVFARSVLPRGTTTVVADPHEIANVLGAEGLTYMMQATENQPMNILFALPSCVPATDMETSGGRLEAPDLNPFFSNPLACALAEMMNYPGVIFKDPGVMAKLKMAQHAGKPVDGHAPGLTGKELNAYVAAGIQSDHECTTCEEALEKLRQGMHIMVREGTCARNLEALIPAITDHTWPRMMWCTDDRHPGDILAQGHVDYIIRKAISLGLDPVRAIQMGTINCARYFGIKDAGAIAPGRRADLVIFRDLKKLIIKKVYARGVLMAEQGAMAPGIAPPRPSSCPATINMDMGAIDFSIPVKGSRVRVIKAIAHQVVTDIEIMDILEEQGFAMADPSRDMAKIAVIERHTGNTGMARGFVTGMGILTGALASSVAHDSHNIIVVGMDDKDMMQAVNEVVTMGGGLSVVNAGRTLATVPLPVAGLMSQAPMDRVHREMQMAIEAAQALGSPLDDPFMTLGFLALPVIPRLKITDKGLVDVDKFKLVKLFV</sequence>
<dbReference type="InterPro" id="IPR026912">
    <property type="entry name" value="Adenine_deam_C"/>
</dbReference>
<evidence type="ECO:0000256" key="3">
    <source>
        <dbReference type="ARBA" id="ARBA00012782"/>
    </source>
</evidence>
<evidence type="ECO:0000259" key="10">
    <source>
        <dbReference type="Pfam" id="PF13382"/>
    </source>
</evidence>
<keyword evidence="4 8" id="KW-0378">Hydrolase</keyword>
<comment type="cofactor">
    <cofactor evidence="1 8">
        <name>Mn(2+)</name>
        <dbReference type="ChEBI" id="CHEBI:29035"/>
    </cofactor>
</comment>
<dbReference type="CDD" id="cd01295">
    <property type="entry name" value="AdeC"/>
    <property type="match status" value="1"/>
</dbReference>
<keyword evidence="5 8" id="KW-0464">Manganese</keyword>